<keyword evidence="3" id="KW-1185">Reference proteome</keyword>
<reference evidence="2 3" key="1">
    <citation type="submission" date="2024-06" db="EMBL/GenBank/DDBJ databases">
        <title>The Natural Products Discovery Center: Release of the First 8490 Sequenced Strains for Exploring Actinobacteria Biosynthetic Diversity.</title>
        <authorList>
            <person name="Kalkreuter E."/>
            <person name="Kautsar S.A."/>
            <person name="Yang D."/>
            <person name="Bader C.D."/>
            <person name="Teijaro C.N."/>
            <person name="Fluegel L."/>
            <person name="Davis C.M."/>
            <person name="Simpson J.R."/>
            <person name="Lauterbach L."/>
            <person name="Steele A.D."/>
            <person name="Gui C."/>
            <person name="Meng S."/>
            <person name="Li G."/>
            <person name="Viehrig K."/>
            <person name="Ye F."/>
            <person name="Su P."/>
            <person name="Kiefer A.F."/>
            <person name="Nichols A."/>
            <person name="Cepeda A.J."/>
            <person name="Yan W."/>
            <person name="Fan B."/>
            <person name="Jiang Y."/>
            <person name="Adhikari A."/>
            <person name="Zheng C.-J."/>
            <person name="Schuster L."/>
            <person name="Cowan T.M."/>
            <person name="Smanski M.J."/>
            <person name="Chevrette M.G."/>
            <person name="De Carvalho L.P.S."/>
            <person name="Shen B."/>
        </authorList>
    </citation>
    <scope>NUCLEOTIDE SEQUENCE [LARGE SCALE GENOMIC DNA]</scope>
    <source>
        <strain evidence="2 3">NPDC050100</strain>
    </source>
</reference>
<dbReference type="EMBL" id="JBFALK010000015">
    <property type="protein sequence ID" value="MEV0972084.1"/>
    <property type="molecule type" value="Genomic_DNA"/>
</dbReference>
<dbReference type="RefSeq" id="WP_358136894.1">
    <property type="nucleotide sequence ID" value="NZ_JBFALK010000015.1"/>
</dbReference>
<comment type="caution">
    <text evidence="2">The sequence shown here is derived from an EMBL/GenBank/DDBJ whole genome shotgun (WGS) entry which is preliminary data.</text>
</comment>
<feature type="region of interest" description="Disordered" evidence="1">
    <location>
        <begin position="34"/>
        <end position="54"/>
    </location>
</feature>
<dbReference type="Proteomes" id="UP001551675">
    <property type="component" value="Unassembled WGS sequence"/>
</dbReference>
<name>A0ABV3GKB1_MICGL</name>
<feature type="compositionally biased region" description="Basic and acidic residues" evidence="1">
    <location>
        <begin position="45"/>
        <end position="54"/>
    </location>
</feature>
<sequence length="84" mass="8607">MRNLRTRPLTAAWEAIASTISLLAGGVLGTVSASASVRAQPSAEPKPDSPVTDKHVKDGLTVAQLYGAAITPSDTVPARGLGRL</sequence>
<gene>
    <name evidence="2" type="ORF">AB0I59_26085</name>
</gene>
<evidence type="ECO:0000313" key="2">
    <source>
        <dbReference type="EMBL" id="MEV0972084.1"/>
    </source>
</evidence>
<evidence type="ECO:0000313" key="3">
    <source>
        <dbReference type="Proteomes" id="UP001551675"/>
    </source>
</evidence>
<accession>A0ABV3GKB1</accession>
<evidence type="ECO:0000256" key="1">
    <source>
        <dbReference type="SAM" id="MobiDB-lite"/>
    </source>
</evidence>
<proteinExistence type="predicted"/>
<organism evidence="2 3">
    <name type="scientific">Microtetraspora glauca</name>
    <dbReference type="NCBI Taxonomy" id="1996"/>
    <lineage>
        <taxon>Bacteria</taxon>
        <taxon>Bacillati</taxon>
        <taxon>Actinomycetota</taxon>
        <taxon>Actinomycetes</taxon>
        <taxon>Streptosporangiales</taxon>
        <taxon>Streptosporangiaceae</taxon>
        <taxon>Microtetraspora</taxon>
    </lineage>
</organism>
<protein>
    <submittedName>
        <fullName evidence="2">Uncharacterized protein</fullName>
    </submittedName>
</protein>